<comment type="subunit">
    <text evidence="7">Monomer.</text>
</comment>
<keyword evidence="7" id="KW-0460">Magnesium</keyword>
<feature type="binding site" evidence="7">
    <location>
        <begin position="23"/>
        <end position="28"/>
    </location>
    <ligand>
        <name>ATP</name>
        <dbReference type="ChEBI" id="CHEBI:30616"/>
    </ligand>
</feature>
<dbReference type="GO" id="GO:0008652">
    <property type="term" value="P:amino acid biosynthetic process"/>
    <property type="evidence" value="ECO:0007669"/>
    <property type="project" value="UniProtKB-KW"/>
</dbReference>
<dbReference type="PRINTS" id="PR01100">
    <property type="entry name" value="SHIKIMTKNASE"/>
</dbReference>
<feature type="binding site" evidence="7">
    <location>
        <position position="91"/>
    </location>
    <ligand>
        <name>substrate</name>
    </ligand>
</feature>
<keyword evidence="7" id="KW-0963">Cytoplasm</keyword>
<dbReference type="CDD" id="cd00464">
    <property type="entry name" value="SK"/>
    <property type="match status" value="1"/>
</dbReference>
<keyword evidence="2 7" id="KW-0808">Transferase</keyword>
<dbReference type="UniPathway" id="UPA00053">
    <property type="reaction ID" value="UER00088"/>
</dbReference>
<sequence>MDIDKRARDNLGNKSFALIGLMGAGKTTIGRMISSRIKIPFVDTDHEIEKLSSMTVKDFFLFYGEDVFRDLELQVAKMYLQGSRCILSTGGGLFLNEKIREYIQSRGITLWLQASCDVLWSRIENSGNHPLLDGENPKEILRSLMESRYSIYAQADMVLCSSDLSIEETTDNVIRKLADFDNY</sequence>
<accession>A0A2T4VYE1</accession>
<protein>
    <recommendedName>
        <fullName evidence="7">Shikimate kinase</fullName>
        <shortName evidence="7">SK</shortName>
        <ecNumber evidence="7">2.7.1.71</ecNumber>
    </recommendedName>
</protein>
<evidence type="ECO:0000256" key="6">
    <source>
        <dbReference type="ARBA" id="ARBA00023141"/>
    </source>
</evidence>
<comment type="pathway">
    <text evidence="7">Metabolic intermediate biosynthesis; chorismate biosynthesis; chorismate from D-erythrose 4-phosphate and phosphoenolpyruvate: step 5/7.</text>
</comment>
<reference evidence="9" key="1">
    <citation type="submission" date="2018-02" db="EMBL/GenBank/DDBJ databases">
        <title>Genome sequence of Candidatus Liberibacter europaeus.</title>
        <authorList>
            <person name="Frampton R.A."/>
            <person name="Thompson S.M."/>
            <person name="David C."/>
            <person name="Addison S.M."/>
            <person name="Smith G.R."/>
        </authorList>
    </citation>
    <scope>NUCLEOTIDE SEQUENCE [LARGE SCALE GENOMIC DNA]</scope>
</reference>
<dbReference type="Proteomes" id="UP000240811">
    <property type="component" value="Unassembled WGS sequence"/>
</dbReference>
<dbReference type="EC" id="2.7.1.71" evidence="7"/>
<dbReference type="GO" id="GO:0009423">
    <property type="term" value="P:chorismate biosynthetic process"/>
    <property type="evidence" value="ECO:0007669"/>
    <property type="project" value="UniProtKB-UniRule"/>
</dbReference>
<evidence type="ECO:0000313" key="8">
    <source>
        <dbReference type="EMBL" id="PTL86798.1"/>
    </source>
</evidence>
<keyword evidence="4 7" id="KW-0418">Kinase</keyword>
<dbReference type="GO" id="GO:0009073">
    <property type="term" value="P:aromatic amino acid family biosynthetic process"/>
    <property type="evidence" value="ECO:0007669"/>
    <property type="project" value="UniProtKB-KW"/>
</dbReference>
<name>A0A2T4VYE1_9HYPH</name>
<evidence type="ECO:0000256" key="3">
    <source>
        <dbReference type="ARBA" id="ARBA00022741"/>
    </source>
</evidence>
<organism evidence="8 9">
    <name type="scientific">Candidatus Liberibacter europaeus</name>
    <dbReference type="NCBI Taxonomy" id="744859"/>
    <lineage>
        <taxon>Bacteria</taxon>
        <taxon>Pseudomonadati</taxon>
        <taxon>Pseudomonadota</taxon>
        <taxon>Alphaproteobacteria</taxon>
        <taxon>Hyphomicrobiales</taxon>
        <taxon>Rhizobiaceae</taxon>
        <taxon>Liberibacter</taxon>
    </lineage>
</organism>
<dbReference type="HAMAP" id="MF_00109">
    <property type="entry name" value="Shikimate_kinase"/>
    <property type="match status" value="1"/>
</dbReference>
<comment type="caution">
    <text evidence="8">The sequence shown here is derived from an EMBL/GenBank/DDBJ whole genome shotgun (WGS) entry which is preliminary data.</text>
</comment>
<keyword evidence="5 7" id="KW-0067">ATP-binding</keyword>
<dbReference type="GO" id="GO:0005829">
    <property type="term" value="C:cytosol"/>
    <property type="evidence" value="ECO:0007669"/>
    <property type="project" value="TreeGrafter"/>
</dbReference>
<evidence type="ECO:0000256" key="2">
    <source>
        <dbReference type="ARBA" id="ARBA00022679"/>
    </source>
</evidence>
<gene>
    <name evidence="7" type="primary">aroK</name>
    <name evidence="8" type="ORF">C4617_03090</name>
</gene>
<keyword evidence="3 7" id="KW-0547">Nucleotide-binding</keyword>
<comment type="catalytic activity">
    <reaction evidence="7">
        <text>shikimate + ATP = 3-phosphoshikimate + ADP + H(+)</text>
        <dbReference type="Rhea" id="RHEA:13121"/>
        <dbReference type="ChEBI" id="CHEBI:15378"/>
        <dbReference type="ChEBI" id="CHEBI:30616"/>
        <dbReference type="ChEBI" id="CHEBI:36208"/>
        <dbReference type="ChEBI" id="CHEBI:145989"/>
        <dbReference type="ChEBI" id="CHEBI:456216"/>
        <dbReference type="EC" id="2.7.1.71"/>
    </reaction>
</comment>
<feature type="binding site" evidence="7">
    <location>
        <position position="148"/>
    </location>
    <ligand>
        <name>substrate</name>
    </ligand>
</feature>
<comment type="subcellular location">
    <subcellularLocation>
        <location evidence="7">Cytoplasm</location>
    </subcellularLocation>
</comment>
<comment type="similarity">
    <text evidence="7">Belongs to the shikimate kinase family.</text>
</comment>
<dbReference type="GO" id="GO:0000287">
    <property type="term" value="F:magnesium ion binding"/>
    <property type="evidence" value="ECO:0007669"/>
    <property type="project" value="UniProtKB-UniRule"/>
</dbReference>
<evidence type="ECO:0000256" key="1">
    <source>
        <dbReference type="ARBA" id="ARBA00022605"/>
    </source>
</evidence>
<dbReference type="NCBIfam" id="NF010552">
    <property type="entry name" value="PRK13946.1"/>
    <property type="match status" value="1"/>
</dbReference>
<dbReference type="Gene3D" id="3.40.50.300">
    <property type="entry name" value="P-loop containing nucleotide triphosphate hydrolases"/>
    <property type="match status" value="1"/>
</dbReference>
<feature type="binding site" evidence="7">
    <location>
        <position position="45"/>
    </location>
    <ligand>
        <name>substrate</name>
    </ligand>
</feature>
<dbReference type="PANTHER" id="PTHR21087">
    <property type="entry name" value="SHIKIMATE KINASE"/>
    <property type="match status" value="1"/>
</dbReference>
<dbReference type="GO" id="GO:0004765">
    <property type="term" value="F:shikimate kinase activity"/>
    <property type="evidence" value="ECO:0007669"/>
    <property type="project" value="UniProtKB-UniRule"/>
</dbReference>
<feature type="binding site" evidence="7">
    <location>
        <position position="69"/>
    </location>
    <ligand>
        <name>substrate</name>
    </ligand>
</feature>
<keyword evidence="1 7" id="KW-0028">Amino-acid biosynthesis</keyword>
<evidence type="ECO:0000313" key="9">
    <source>
        <dbReference type="Proteomes" id="UP000240811"/>
    </source>
</evidence>
<dbReference type="GO" id="GO:0005524">
    <property type="term" value="F:ATP binding"/>
    <property type="evidence" value="ECO:0007669"/>
    <property type="project" value="UniProtKB-UniRule"/>
</dbReference>
<dbReference type="AlphaFoldDB" id="A0A2T4VYE1"/>
<dbReference type="InterPro" id="IPR000623">
    <property type="entry name" value="Shikimate_kinase/TSH1"/>
</dbReference>
<dbReference type="InterPro" id="IPR031322">
    <property type="entry name" value="Shikimate/glucono_kinase"/>
</dbReference>
<dbReference type="EMBL" id="PSQJ01000002">
    <property type="protein sequence ID" value="PTL86798.1"/>
    <property type="molecule type" value="Genomic_DNA"/>
</dbReference>
<proteinExistence type="inferred from homology"/>
<comment type="cofactor">
    <cofactor evidence="7">
        <name>Mg(2+)</name>
        <dbReference type="ChEBI" id="CHEBI:18420"/>
    </cofactor>
    <text evidence="7">Binds 1 Mg(2+) ion per subunit.</text>
</comment>
<keyword evidence="7" id="KW-0479">Metal-binding</keyword>
<evidence type="ECO:0000256" key="5">
    <source>
        <dbReference type="ARBA" id="ARBA00022840"/>
    </source>
</evidence>
<dbReference type="PANTHER" id="PTHR21087:SF16">
    <property type="entry name" value="SHIKIMATE KINASE 1, CHLOROPLASTIC"/>
    <property type="match status" value="1"/>
</dbReference>
<comment type="function">
    <text evidence="7">Catalyzes the specific phosphorylation of the 3-hydroxyl group of shikimic acid using ATP as a cosubstrate.</text>
</comment>
<comment type="caution">
    <text evidence="7">Lacks conserved residue(s) required for the propagation of feature annotation.</text>
</comment>
<dbReference type="Pfam" id="PF01202">
    <property type="entry name" value="SKI"/>
    <property type="match status" value="1"/>
</dbReference>
<feature type="binding site" evidence="7">
    <location>
        <position position="27"/>
    </location>
    <ligand>
        <name>Mg(2+)</name>
        <dbReference type="ChEBI" id="CHEBI:18420"/>
    </ligand>
</feature>
<dbReference type="SUPFAM" id="SSF52540">
    <property type="entry name" value="P-loop containing nucleoside triphosphate hydrolases"/>
    <property type="match status" value="1"/>
</dbReference>
<evidence type="ECO:0000256" key="7">
    <source>
        <dbReference type="HAMAP-Rule" id="MF_00109"/>
    </source>
</evidence>
<evidence type="ECO:0000256" key="4">
    <source>
        <dbReference type="ARBA" id="ARBA00022777"/>
    </source>
</evidence>
<keyword evidence="6 7" id="KW-0057">Aromatic amino acid biosynthesis</keyword>
<dbReference type="InterPro" id="IPR027417">
    <property type="entry name" value="P-loop_NTPase"/>
</dbReference>